<name>A0ABN4HRW6_9COXI</name>
<dbReference type="EMBL" id="CP011126">
    <property type="protein sequence ID" value="AKQ33373.1"/>
    <property type="molecule type" value="Genomic_DNA"/>
</dbReference>
<feature type="domain" description="UDP-3-O-[3-hydroxymyristoyl] glucosamine N-acyltransferase non-repeat region" evidence="8">
    <location>
        <begin position="26"/>
        <end position="93"/>
    </location>
</feature>
<proteinExistence type="inferred from homology"/>
<comment type="similarity">
    <text evidence="7">Belongs to the transferase hexapeptide repeat family. LpxD subfamily.</text>
</comment>
<comment type="catalytic activity">
    <reaction evidence="7">
        <text>a UDP-3-O-[(3R)-3-hydroxyacyl]-alpha-D-glucosamine + a (3R)-hydroxyacyl-[ACP] = a UDP-2-N,3-O-bis[(3R)-3-hydroxyacyl]-alpha-D-glucosamine + holo-[ACP] + H(+)</text>
        <dbReference type="Rhea" id="RHEA:53836"/>
        <dbReference type="Rhea" id="RHEA-COMP:9685"/>
        <dbReference type="Rhea" id="RHEA-COMP:9945"/>
        <dbReference type="ChEBI" id="CHEBI:15378"/>
        <dbReference type="ChEBI" id="CHEBI:64479"/>
        <dbReference type="ChEBI" id="CHEBI:78827"/>
        <dbReference type="ChEBI" id="CHEBI:137740"/>
        <dbReference type="ChEBI" id="CHEBI:137748"/>
        <dbReference type="EC" id="2.3.1.191"/>
    </reaction>
</comment>
<protein>
    <recommendedName>
        <fullName evidence="7">UDP-3-O-acylglucosamine N-acyltransferase</fullName>
        <ecNumber evidence="7">2.3.1.191</ecNumber>
    </recommendedName>
</protein>
<reference evidence="10 11" key="1">
    <citation type="journal article" date="2015" name="Genome Biol. Evol.">
        <title>Distinctive Genome Reduction Rates Revealed by Genomic Analyses of Two Coxiella-Like Endosymbionts in Ticks.</title>
        <authorList>
            <person name="Gottlieb Y."/>
            <person name="Lalzar I."/>
            <person name="Klasson L."/>
        </authorList>
    </citation>
    <scope>NUCLEOTIDE SEQUENCE [LARGE SCALE GENOMIC DNA]</scope>
    <source>
        <strain evidence="10 11">CRt</strain>
    </source>
</reference>
<dbReference type="Pfam" id="PF04613">
    <property type="entry name" value="LpxD"/>
    <property type="match status" value="1"/>
</dbReference>
<sequence>MIKFEITYTLNELANAIGATVKGHGDCKIHNIASIVNAQPGEISFLADRKYQKYLTKTKASALLLDKKLAKNCPINALIMPNPKLGFIKLLALLRPEVRPKPGIHPTAVIGENCQIDPIVYVGAYAVIEDEVVIGSRTIIGAGTSIGRGSQLGVDCCLYNRVTLYHHTIMGDRNILHSGVVIGADGFGLAQDEQRRWIKIPQVARVVIGDDVEIGANTTIDRGALEDTVIGNGVKLDNLIMIGHNVRIGDHTAIAGCAGIAGSTTIGRHCMIGGGAGLNGHIDICDNVVITGMSMIQKSITKPGVYSSGTGMQPSREWHKSVIRFWQLEELAKRLKRLERLYDDRDGNQRD</sequence>
<dbReference type="HAMAP" id="MF_00523">
    <property type="entry name" value="LpxD"/>
    <property type="match status" value="1"/>
</dbReference>
<dbReference type="PANTHER" id="PTHR43378">
    <property type="entry name" value="UDP-3-O-ACYLGLUCOSAMINE N-ACYLTRANSFERASE"/>
    <property type="match status" value="1"/>
</dbReference>
<keyword evidence="11" id="KW-1185">Reference proteome</keyword>
<dbReference type="Proteomes" id="UP000063965">
    <property type="component" value="Chromosome"/>
</dbReference>
<evidence type="ECO:0000313" key="11">
    <source>
        <dbReference type="Proteomes" id="UP000063965"/>
    </source>
</evidence>
<dbReference type="Gene3D" id="1.20.5.170">
    <property type="match status" value="1"/>
</dbReference>
<dbReference type="CDD" id="cd03352">
    <property type="entry name" value="LbH_LpxD"/>
    <property type="match status" value="1"/>
</dbReference>
<dbReference type="InterPro" id="IPR011004">
    <property type="entry name" value="Trimer_LpxA-like_sf"/>
</dbReference>
<dbReference type="Gene3D" id="3.40.1390.10">
    <property type="entry name" value="MurE/MurF, N-terminal domain"/>
    <property type="match status" value="1"/>
</dbReference>
<keyword evidence="4 7" id="KW-0677">Repeat</keyword>
<evidence type="ECO:0000313" key="9">
    <source>
        <dbReference type="EMBL" id="AKQ33373.1"/>
    </source>
</evidence>
<dbReference type="Gene3D" id="2.160.10.10">
    <property type="entry name" value="Hexapeptide repeat proteins"/>
    <property type="match status" value="1"/>
</dbReference>
<keyword evidence="1 7" id="KW-0444">Lipid biosynthesis</keyword>
<feature type="active site" description="Proton acceptor" evidence="7">
    <location>
        <position position="244"/>
    </location>
</feature>
<dbReference type="Pfam" id="PF14602">
    <property type="entry name" value="Hexapep_2"/>
    <property type="match status" value="1"/>
</dbReference>
<evidence type="ECO:0000256" key="6">
    <source>
        <dbReference type="ARBA" id="ARBA00023315"/>
    </source>
</evidence>
<evidence type="ECO:0000259" key="8">
    <source>
        <dbReference type="Pfam" id="PF04613"/>
    </source>
</evidence>
<evidence type="ECO:0000313" key="10">
    <source>
        <dbReference type="EMBL" id="AKQ33460.1"/>
    </source>
</evidence>
<evidence type="ECO:0000256" key="1">
    <source>
        <dbReference type="ARBA" id="ARBA00022516"/>
    </source>
</evidence>
<comment type="function">
    <text evidence="7">Catalyzes the N-acylation of UDP-3-O-acylglucosamine using 3-hydroxyacyl-ACP as the acyl donor. Is involved in the biosynthesis of lipid A, a phosphorylated glycolipid that anchors the lipopolysaccharide to the outer membrane of the cell.</text>
</comment>
<dbReference type="EC" id="2.3.1.191" evidence="7"/>
<dbReference type="Pfam" id="PF00132">
    <property type="entry name" value="Hexapep"/>
    <property type="match status" value="2"/>
</dbReference>
<evidence type="ECO:0000256" key="2">
    <source>
        <dbReference type="ARBA" id="ARBA00022556"/>
    </source>
</evidence>
<dbReference type="SUPFAM" id="SSF51161">
    <property type="entry name" value="Trimeric LpxA-like enzymes"/>
    <property type="match status" value="1"/>
</dbReference>
<organism evidence="10 11">
    <name type="scientific">Candidatus Coxiella mudrowiae</name>
    <dbReference type="NCBI Taxonomy" id="2054173"/>
    <lineage>
        <taxon>Bacteria</taxon>
        <taxon>Pseudomonadati</taxon>
        <taxon>Pseudomonadota</taxon>
        <taxon>Gammaproteobacteria</taxon>
        <taxon>Legionellales</taxon>
        <taxon>Coxiellaceae</taxon>
        <taxon>Coxiella</taxon>
    </lineage>
</organism>
<dbReference type="NCBIfam" id="TIGR01853">
    <property type="entry name" value="lipid_A_lpxD"/>
    <property type="match status" value="1"/>
</dbReference>
<comment type="pathway">
    <text evidence="7">Bacterial outer membrane biogenesis; LPS lipid A biosynthesis.</text>
</comment>
<keyword evidence="2 7" id="KW-0441">Lipid A biosynthesis</keyword>
<evidence type="ECO:0000256" key="5">
    <source>
        <dbReference type="ARBA" id="ARBA00023098"/>
    </source>
</evidence>
<accession>A0ABN4HRW6</accession>
<keyword evidence="5 7" id="KW-0443">Lipid metabolism</keyword>
<keyword evidence="6 7" id="KW-0012">Acyltransferase</keyword>
<dbReference type="InterPro" id="IPR007691">
    <property type="entry name" value="LpxD"/>
</dbReference>
<evidence type="ECO:0000256" key="4">
    <source>
        <dbReference type="ARBA" id="ARBA00022737"/>
    </source>
</evidence>
<dbReference type="PANTHER" id="PTHR43378:SF2">
    <property type="entry name" value="UDP-3-O-ACYLGLUCOSAMINE N-ACYLTRANSFERASE 1, MITOCHONDRIAL-RELATED"/>
    <property type="match status" value="1"/>
</dbReference>
<evidence type="ECO:0000256" key="7">
    <source>
        <dbReference type="HAMAP-Rule" id="MF_00523"/>
    </source>
</evidence>
<dbReference type="InterPro" id="IPR001451">
    <property type="entry name" value="Hexapep"/>
</dbReference>
<evidence type="ECO:0000256" key="3">
    <source>
        <dbReference type="ARBA" id="ARBA00022679"/>
    </source>
</evidence>
<keyword evidence="3 7" id="KW-0808">Transferase</keyword>
<gene>
    <name evidence="7 10" type="primary">lpxD</name>
    <name evidence="9" type="ORF">CleRT_04230</name>
    <name evidence="10" type="ORF">CleRT_05670</name>
</gene>
<dbReference type="InterPro" id="IPR020573">
    <property type="entry name" value="UDP_GlcNAc_AcTrfase_non-rep"/>
</dbReference>
<dbReference type="EMBL" id="CP011126">
    <property type="protein sequence ID" value="AKQ33460.1"/>
    <property type="molecule type" value="Genomic_DNA"/>
</dbReference>
<dbReference type="NCBIfam" id="NF002060">
    <property type="entry name" value="PRK00892.1"/>
    <property type="match status" value="1"/>
</dbReference>
<comment type="subunit">
    <text evidence="7">Homotrimer.</text>
</comment>